<evidence type="ECO:0000313" key="4">
    <source>
        <dbReference type="EMBL" id="MEY9474860.1"/>
    </source>
</evidence>
<feature type="compositionally biased region" description="Gly residues" evidence="2">
    <location>
        <begin position="97"/>
        <end position="107"/>
    </location>
</feature>
<feature type="region of interest" description="Disordered" evidence="2">
    <location>
        <begin position="41"/>
        <end position="122"/>
    </location>
</feature>
<dbReference type="InterPro" id="IPR036779">
    <property type="entry name" value="LysM_dom_sf"/>
</dbReference>
<comment type="similarity">
    <text evidence="1">Belongs to the E.coli NlpD/Haemophilus LppB family.</text>
</comment>
<dbReference type="Gene3D" id="2.70.70.10">
    <property type="entry name" value="Glucose Permease (Domain IIA)"/>
    <property type="match status" value="1"/>
</dbReference>
<dbReference type="Pfam" id="PF01476">
    <property type="entry name" value="LysM"/>
    <property type="match status" value="2"/>
</dbReference>
<dbReference type="Gene3D" id="3.10.350.10">
    <property type="entry name" value="LysM domain"/>
    <property type="match status" value="2"/>
</dbReference>
<name>A0ABV4GUW7_9BRAD</name>
<feature type="domain" description="LysM" evidence="3">
    <location>
        <begin position="139"/>
        <end position="183"/>
    </location>
</feature>
<comment type="caution">
    <text evidence="4">The sequence shown here is derived from an EMBL/GenBank/DDBJ whole genome shotgun (WGS) entry which is preliminary data.</text>
</comment>
<reference evidence="4 5" key="1">
    <citation type="submission" date="2024-07" db="EMBL/GenBank/DDBJ databases">
        <title>Genomic Encyclopedia of Type Strains, Phase V (KMG-V): Genome sequencing to study the core and pangenomes of soil and plant-associated prokaryotes.</title>
        <authorList>
            <person name="Whitman W."/>
        </authorList>
    </citation>
    <scope>NUCLEOTIDE SEQUENCE [LARGE SCALE GENOMIC DNA]</scope>
    <source>
        <strain evidence="4 5">USDA 222</strain>
    </source>
</reference>
<dbReference type="SUPFAM" id="SSF51261">
    <property type="entry name" value="Duplicated hybrid motif"/>
    <property type="match status" value="1"/>
</dbReference>
<gene>
    <name evidence="4" type="ORF">ABH992_007259</name>
</gene>
<dbReference type="SUPFAM" id="SSF54106">
    <property type="entry name" value="LysM domain"/>
    <property type="match status" value="2"/>
</dbReference>
<proteinExistence type="inferred from homology"/>
<dbReference type="Proteomes" id="UP001565474">
    <property type="component" value="Unassembled WGS sequence"/>
</dbReference>
<dbReference type="CDD" id="cd00118">
    <property type="entry name" value="LysM"/>
    <property type="match status" value="2"/>
</dbReference>
<keyword evidence="4" id="KW-0378">Hydrolase</keyword>
<keyword evidence="5" id="KW-1185">Reference proteome</keyword>
<dbReference type="RefSeq" id="WP_370057502.1">
    <property type="nucleotide sequence ID" value="NZ_JBGBYD010000002.1"/>
</dbReference>
<dbReference type="InterPro" id="IPR016047">
    <property type="entry name" value="M23ase_b-sheet_dom"/>
</dbReference>
<feature type="domain" description="LysM" evidence="3">
    <location>
        <begin position="216"/>
        <end position="260"/>
    </location>
</feature>
<dbReference type="CDD" id="cd12797">
    <property type="entry name" value="M23_peptidase"/>
    <property type="match status" value="1"/>
</dbReference>
<feature type="compositionally biased region" description="Polar residues" evidence="2">
    <location>
        <begin position="41"/>
        <end position="54"/>
    </location>
</feature>
<evidence type="ECO:0000256" key="2">
    <source>
        <dbReference type="SAM" id="MobiDB-lite"/>
    </source>
</evidence>
<dbReference type="Pfam" id="PF01551">
    <property type="entry name" value="Peptidase_M23"/>
    <property type="match status" value="1"/>
</dbReference>
<accession>A0ABV4GUW7</accession>
<dbReference type="PANTHER" id="PTHR21666">
    <property type="entry name" value="PEPTIDASE-RELATED"/>
    <property type="match status" value="1"/>
</dbReference>
<organism evidence="4 5">
    <name type="scientific">Bradyrhizobium yuanmingense</name>
    <dbReference type="NCBI Taxonomy" id="108015"/>
    <lineage>
        <taxon>Bacteria</taxon>
        <taxon>Pseudomonadati</taxon>
        <taxon>Pseudomonadota</taxon>
        <taxon>Alphaproteobacteria</taxon>
        <taxon>Hyphomicrobiales</taxon>
        <taxon>Nitrobacteraceae</taxon>
        <taxon>Bradyrhizobium</taxon>
    </lineage>
</organism>
<protein>
    <submittedName>
        <fullName evidence="4">Murein DD-endopeptidase MepM/ murein hydrolase activator NlpD</fullName>
    </submittedName>
</protein>
<dbReference type="SMART" id="SM00257">
    <property type="entry name" value="LysM"/>
    <property type="match status" value="2"/>
</dbReference>
<evidence type="ECO:0000259" key="3">
    <source>
        <dbReference type="PROSITE" id="PS51782"/>
    </source>
</evidence>
<dbReference type="InterPro" id="IPR050570">
    <property type="entry name" value="Cell_wall_metabolism_enzyme"/>
</dbReference>
<feature type="compositionally biased region" description="Polar residues" evidence="2">
    <location>
        <begin position="69"/>
        <end position="81"/>
    </location>
</feature>
<dbReference type="GO" id="GO:0016787">
    <property type="term" value="F:hydrolase activity"/>
    <property type="evidence" value="ECO:0007669"/>
    <property type="project" value="UniProtKB-KW"/>
</dbReference>
<dbReference type="InterPro" id="IPR011055">
    <property type="entry name" value="Dup_hybrid_motif"/>
</dbReference>
<evidence type="ECO:0000256" key="1">
    <source>
        <dbReference type="ARBA" id="ARBA00038420"/>
    </source>
</evidence>
<sequence>MSAVAELLYSRRVPQVAVLALISFSFAGCSADMSSRLSQTNFSNPFASEQTGSVQQPPPQQRELPQYARPQTQPGYYQSQALPPPAVSAPQSYPVASGGGVSGGGRGVSSYAPPAQPHLETTATVPPKSVAAAQPAGGTKIIVGTSDTLDVLAKRYRVTPQAILAANGYKGPRALSPGQQLIIPSPATAAAPAPATAPVAAAPAAKPVAAVAAPPSTHFVNRGDTLASIARKNRISAVELARANGIDPSAKLKLGTKLTVPGAKTAAVAAPVAAAPVAAAPVAGTLQPVPAAPAPATKIATAAAPVQSARLAQATSSVEEKAAETPAKAAEATGALPTFRWPVRGKVVTSYGAKTNGKSNDGINLAVPEGTPVKAAEDGVVAYSGNELKGYGNLVLVRHSNGYVTAYAHASELLVKRGDTIKRGQVIAKSGQSGEVASPQLHFEIRKGSSPVDPLQFLNGA</sequence>
<dbReference type="InterPro" id="IPR018392">
    <property type="entry name" value="LysM"/>
</dbReference>
<dbReference type="EMBL" id="JBGBZN010000002">
    <property type="protein sequence ID" value="MEY9474860.1"/>
    <property type="molecule type" value="Genomic_DNA"/>
</dbReference>
<evidence type="ECO:0000313" key="5">
    <source>
        <dbReference type="Proteomes" id="UP001565474"/>
    </source>
</evidence>
<dbReference type="PROSITE" id="PS51782">
    <property type="entry name" value="LYSM"/>
    <property type="match status" value="2"/>
</dbReference>
<dbReference type="PANTHER" id="PTHR21666:SF263">
    <property type="entry name" value="MUREIN HYDROLASE ACTIVATOR NLPD"/>
    <property type="match status" value="1"/>
</dbReference>